<keyword evidence="1" id="KW-1133">Transmembrane helix</keyword>
<proteinExistence type="predicted"/>
<dbReference type="GeneID" id="106461775"/>
<evidence type="ECO:0000313" key="4">
    <source>
        <dbReference type="RefSeq" id="XP_022244530.1"/>
    </source>
</evidence>
<organism evidence="3 4">
    <name type="scientific">Limulus polyphemus</name>
    <name type="common">Atlantic horseshoe crab</name>
    <dbReference type="NCBI Taxonomy" id="6850"/>
    <lineage>
        <taxon>Eukaryota</taxon>
        <taxon>Metazoa</taxon>
        <taxon>Ecdysozoa</taxon>
        <taxon>Arthropoda</taxon>
        <taxon>Chelicerata</taxon>
        <taxon>Merostomata</taxon>
        <taxon>Xiphosura</taxon>
        <taxon>Limulidae</taxon>
        <taxon>Limulus</taxon>
    </lineage>
</organism>
<dbReference type="CDD" id="cd00276">
    <property type="entry name" value="C2B_Synaptotagmin"/>
    <property type="match status" value="1"/>
</dbReference>
<keyword evidence="1" id="KW-0812">Transmembrane</keyword>
<evidence type="ECO:0000259" key="2">
    <source>
        <dbReference type="PROSITE" id="PS50004"/>
    </source>
</evidence>
<sequence>MDREGVLKLSNDEKLLTIAVVMGFLTLTILLTVCVVTPVCWLHTVIHRNKAKDKKCRDVELQEEATPIKRTVAPHYGLQSNRSSRVTSESIAGRKKYTEDSTYSSMSASSRGDGTISLYSELSLDIPIPNEDMEANYGQVVFSVVYRQQQNQNEGQLILYLKEAQDLPSRIYGGIIDPYLLVQIIKDRGHKRRIKGRSVPYYEFRSSTKRKSQHPLFRETVIVNMLSSQLKDYVLRIAVVDEEKIVNDTILGEISIPLREFHLEENHVHVLDLLEPKQDNGDILFGLSYLPTAERLTFTVVKGNNFRVVTDDVDTFAPYVRVLLFHNGKMLKKRKTSSRLGTECPSYNESLTFDVPLLEMENVMFIVAVSHRDTTLNYKHSTSPKPVKRDKHVGKVVIGPHARGSAFHHWLAMKKSPRKQVTQWHTIH</sequence>
<dbReference type="RefSeq" id="XP_022244530.1">
    <property type="nucleotide sequence ID" value="XM_022388822.1"/>
</dbReference>
<name>A0ABM1SLM4_LIMPO</name>
<dbReference type="SUPFAM" id="SSF49562">
    <property type="entry name" value="C2 domain (Calcium/lipid-binding domain, CaLB)"/>
    <property type="match status" value="2"/>
</dbReference>
<dbReference type="Gene3D" id="2.60.40.150">
    <property type="entry name" value="C2 domain"/>
    <property type="match status" value="2"/>
</dbReference>
<dbReference type="PANTHER" id="PTHR10024">
    <property type="entry name" value="SYNAPTOTAGMIN"/>
    <property type="match status" value="1"/>
</dbReference>
<dbReference type="Proteomes" id="UP000694941">
    <property type="component" value="Unplaced"/>
</dbReference>
<dbReference type="PROSITE" id="PS50004">
    <property type="entry name" value="C2"/>
    <property type="match status" value="2"/>
</dbReference>
<feature type="domain" description="C2" evidence="2">
    <location>
        <begin position="279"/>
        <end position="425"/>
    </location>
</feature>
<accession>A0ABM1SLM4</accession>
<dbReference type="Pfam" id="PF00168">
    <property type="entry name" value="C2"/>
    <property type="match status" value="2"/>
</dbReference>
<keyword evidence="3" id="KW-1185">Reference proteome</keyword>
<evidence type="ECO:0000313" key="3">
    <source>
        <dbReference type="Proteomes" id="UP000694941"/>
    </source>
</evidence>
<gene>
    <name evidence="4" type="primary">LOC106461775</name>
</gene>
<dbReference type="SMART" id="SM00239">
    <property type="entry name" value="C2"/>
    <property type="match status" value="2"/>
</dbReference>
<feature type="domain" description="C2" evidence="2">
    <location>
        <begin position="136"/>
        <end position="271"/>
    </location>
</feature>
<dbReference type="InterPro" id="IPR035892">
    <property type="entry name" value="C2_domain_sf"/>
</dbReference>
<protein>
    <submittedName>
        <fullName evidence="4">Synaptotagmin-1-like isoform X1</fullName>
    </submittedName>
</protein>
<feature type="transmembrane region" description="Helical" evidence="1">
    <location>
        <begin position="15"/>
        <end position="42"/>
    </location>
</feature>
<dbReference type="InterPro" id="IPR000008">
    <property type="entry name" value="C2_dom"/>
</dbReference>
<evidence type="ECO:0000256" key="1">
    <source>
        <dbReference type="SAM" id="Phobius"/>
    </source>
</evidence>
<reference evidence="4" key="1">
    <citation type="submission" date="2025-08" db="UniProtKB">
        <authorList>
            <consortium name="RefSeq"/>
        </authorList>
    </citation>
    <scope>IDENTIFICATION</scope>
    <source>
        <tissue evidence="4">Muscle</tissue>
    </source>
</reference>
<keyword evidence="1" id="KW-0472">Membrane</keyword>